<keyword evidence="3 7" id="KW-0378">Hydrolase</keyword>
<feature type="compositionally biased region" description="Low complexity" evidence="6">
    <location>
        <begin position="1036"/>
        <end position="1059"/>
    </location>
</feature>
<feature type="compositionally biased region" description="Basic residues" evidence="6">
    <location>
        <begin position="2786"/>
        <end position="2800"/>
    </location>
</feature>
<dbReference type="SMART" id="SM00494">
    <property type="entry name" value="ChtBD2"/>
    <property type="match status" value="2"/>
</dbReference>
<dbReference type="PANTHER" id="PTHR11177">
    <property type="entry name" value="CHITINASE"/>
    <property type="match status" value="1"/>
</dbReference>
<dbReference type="Gene3D" id="3.20.20.80">
    <property type="entry name" value="Glycosidases"/>
    <property type="match status" value="1"/>
</dbReference>
<feature type="compositionally biased region" description="Basic and acidic residues" evidence="6">
    <location>
        <begin position="504"/>
        <end position="515"/>
    </location>
</feature>
<feature type="region of interest" description="Disordered" evidence="6">
    <location>
        <begin position="2270"/>
        <end position="2693"/>
    </location>
</feature>
<feature type="region of interest" description="Disordered" evidence="6">
    <location>
        <begin position="771"/>
        <end position="791"/>
    </location>
</feature>
<dbReference type="Gene3D" id="2.170.140.10">
    <property type="entry name" value="Chitin binding domain"/>
    <property type="match status" value="2"/>
</dbReference>
<feature type="compositionally biased region" description="Polar residues" evidence="6">
    <location>
        <begin position="610"/>
        <end position="623"/>
    </location>
</feature>
<dbReference type="SMART" id="SM00636">
    <property type="entry name" value="Glyco_18"/>
    <property type="match status" value="1"/>
</dbReference>
<feature type="region of interest" description="Disordered" evidence="6">
    <location>
        <begin position="988"/>
        <end position="1071"/>
    </location>
</feature>
<dbReference type="InterPro" id="IPR017853">
    <property type="entry name" value="GH"/>
</dbReference>
<dbReference type="GO" id="GO:0005975">
    <property type="term" value="P:carbohydrate metabolic process"/>
    <property type="evidence" value="ECO:0007669"/>
    <property type="project" value="InterPro"/>
</dbReference>
<feature type="compositionally biased region" description="Polar residues" evidence="6">
    <location>
        <begin position="2461"/>
        <end position="2514"/>
    </location>
</feature>
<feature type="region of interest" description="Disordered" evidence="6">
    <location>
        <begin position="1230"/>
        <end position="1321"/>
    </location>
</feature>
<feature type="compositionally biased region" description="Polar residues" evidence="6">
    <location>
        <begin position="2384"/>
        <end position="2394"/>
    </location>
</feature>
<dbReference type="Pfam" id="PF00704">
    <property type="entry name" value="Glyco_hydro_18"/>
    <property type="match status" value="1"/>
</dbReference>
<feature type="region of interest" description="Disordered" evidence="6">
    <location>
        <begin position="659"/>
        <end position="686"/>
    </location>
</feature>
<feature type="compositionally biased region" description="Polar residues" evidence="6">
    <location>
        <begin position="2172"/>
        <end position="2209"/>
    </location>
</feature>
<dbReference type="PROSITE" id="PS01095">
    <property type="entry name" value="GH18_1"/>
    <property type="match status" value="1"/>
</dbReference>
<feature type="region of interest" description="Disordered" evidence="6">
    <location>
        <begin position="2786"/>
        <end position="2813"/>
    </location>
</feature>
<dbReference type="EC" id="3.2.1.14" evidence="7"/>
<feature type="compositionally biased region" description="Polar residues" evidence="6">
    <location>
        <begin position="1287"/>
        <end position="1301"/>
    </location>
</feature>
<evidence type="ECO:0000256" key="1">
    <source>
        <dbReference type="ARBA" id="ARBA00009121"/>
    </source>
</evidence>
<feature type="compositionally biased region" description="Low complexity" evidence="6">
    <location>
        <begin position="870"/>
        <end position="883"/>
    </location>
</feature>
<feature type="region of interest" description="Disordered" evidence="6">
    <location>
        <begin position="333"/>
        <end position="366"/>
    </location>
</feature>
<evidence type="ECO:0000256" key="3">
    <source>
        <dbReference type="ARBA" id="ARBA00022801"/>
    </source>
</evidence>
<keyword evidence="4" id="KW-1015">Disulfide bond</keyword>
<reference evidence="7" key="1">
    <citation type="submission" date="2021-02" db="EMBL/GenBank/DDBJ databases">
        <authorList>
            <person name="Bekaert M."/>
        </authorList>
    </citation>
    <scope>NUCLEOTIDE SEQUENCE</scope>
    <source>
        <strain evidence="7">IoA-00</strain>
    </source>
</reference>
<evidence type="ECO:0000313" key="7">
    <source>
        <dbReference type="EMBL" id="CAF2760665.1"/>
    </source>
</evidence>
<dbReference type="InterPro" id="IPR002557">
    <property type="entry name" value="Chitin-bd_dom"/>
</dbReference>
<feature type="compositionally biased region" description="Polar residues" evidence="6">
    <location>
        <begin position="2341"/>
        <end position="2351"/>
    </location>
</feature>
<dbReference type="GO" id="GO:0006032">
    <property type="term" value="P:chitin catabolic process"/>
    <property type="evidence" value="ECO:0007669"/>
    <property type="project" value="TreeGrafter"/>
</dbReference>
<feature type="compositionally biased region" description="Low complexity" evidence="6">
    <location>
        <begin position="1147"/>
        <end position="1165"/>
    </location>
</feature>
<feature type="region of interest" description="Disordered" evidence="6">
    <location>
        <begin position="829"/>
        <end position="887"/>
    </location>
</feature>
<feature type="region of interest" description="Disordered" evidence="6">
    <location>
        <begin position="1487"/>
        <end position="1567"/>
    </location>
</feature>
<feature type="compositionally biased region" description="Polar residues" evidence="6">
    <location>
        <begin position="2614"/>
        <end position="2638"/>
    </location>
</feature>
<dbReference type="FunFam" id="2.170.140.10:FF:000005">
    <property type="entry name" value="Acidic mammalian chitinase"/>
    <property type="match status" value="1"/>
</dbReference>
<evidence type="ECO:0000256" key="5">
    <source>
        <dbReference type="ARBA" id="ARBA00023295"/>
    </source>
</evidence>
<dbReference type="EMBL" id="HG994580">
    <property type="protein sequence ID" value="CAF2760665.1"/>
    <property type="molecule type" value="Genomic_DNA"/>
</dbReference>
<dbReference type="PANTHER" id="PTHR11177:SF399">
    <property type="entry name" value="CHITINASE 6, ISOFORM C"/>
    <property type="match status" value="1"/>
</dbReference>
<evidence type="ECO:0000256" key="2">
    <source>
        <dbReference type="ARBA" id="ARBA00022669"/>
    </source>
</evidence>
<dbReference type="Pfam" id="PF01607">
    <property type="entry name" value="CBM_14"/>
    <property type="match status" value="2"/>
</dbReference>
<feature type="compositionally biased region" description="Low complexity" evidence="6">
    <location>
        <begin position="2420"/>
        <end position="2432"/>
    </location>
</feature>
<feature type="compositionally biased region" description="Polar residues" evidence="6">
    <location>
        <begin position="2674"/>
        <end position="2691"/>
    </location>
</feature>
<proteinExistence type="inferred from homology"/>
<keyword evidence="5 7" id="KW-0326">Glycosidase</keyword>
<evidence type="ECO:0000313" key="8">
    <source>
        <dbReference type="Proteomes" id="UP000675881"/>
    </source>
</evidence>
<dbReference type="PROSITE" id="PS50940">
    <property type="entry name" value="CHIT_BIND_II"/>
    <property type="match status" value="2"/>
</dbReference>
<feature type="compositionally biased region" description="Low complexity" evidence="6">
    <location>
        <begin position="1956"/>
        <end position="1994"/>
    </location>
</feature>
<protein>
    <submittedName>
        <fullName evidence="7">E3.2.1.14</fullName>
        <ecNumber evidence="7">3.2.1.14</ecNumber>
    </submittedName>
</protein>
<feature type="compositionally biased region" description="Low complexity" evidence="6">
    <location>
        <begin position="2535"/>
        <end position="2546"/>
    </location>
</feature>
<feature type="compositionally biased region" description="Polar residues" evidence="6">
    <location>
        <begin position="2549"/>
        <end position="2572"/>
    </location>
</feature>
<feature type="region of interest" description="Disordered" evidence="6">
    <location>
        <begin position="702"/>
        <end position="742"/>
    </location>
</feature>
<feature type="region of interest" description="Disordered" evidence="6">
    <location>
        <begin position="2137"/>
        <end position="2209"/>
    </location>
</feature>
<feature type="compositionally biased region" description="Polar residues" evidence="6">
    <location>
        <begin position="1879"/>
        <end position="1891"/>
    </location>
</feature>
<dbReference type="SUPFAM" id="SSF51445">
    <property type="entry name" value="(Trans)glycosidases"/>
    <property type="match status" value="1"/>
</dbReference>
<gene>
    <name evidence="7" type="ORF">LSAA_1155</name>
</gene>
<feature type="compositionally biased region" description="Low complexity" evidence="6">
    <location>
        <begin position="2801"/>
        <end position="2813"/>
    </location>
</feature>
<dbReference type="InterPro" id="IPR036508">
    <property type="entry name" value="Chitin-bd_dom_sf"/>
</dbReference>
<dbReference type="GO" id="GO:0008843">
    <property type="term" value="F:endochitinase activity"/>
    <property type="evidence" value="ECO:0007669"/>
    <property type="project" value="UniProtKB-EC"/>
</dbReference>
<feature type="compositionally biased region" description="Low complexity" evidence="6">
    <location>
        <begin position="988"/>
        <end position="1012"/>
    </location>
</feature>
<feature type="compositionally biased region" description="Basic residues" evidence="6">
    <location>
        <begin position="1263"/>
        <end position="1273"/>
    </location>
</feature>
<feature type="region of interest" description="Disordered" evidence="6">
    <location>
        <begin position="2720"/>
        <end position="2768"/>
    </location>
</feature>
<feature type="region of interest" description="Disordered" evidence="6">
    <location>
        <begin position="1956"/>
        <end position="2022"/>
    </location>
</feature>
<evidence type="ECO:0000256" key="6">
    <source>
        <dbReference type="SAM" id="MobiDB-lite"/>
    </source>
</evidence>
<dbReference type="FunFam" id="3.10.50.10:FF:000001">
    <property type="entry name" value="Chitinase 3-like 1"/>
    <property type="match status" value="1"/>
</dbReference>
<evidence type="ECO:0000256" key="4">
    <source>
        <dbReference type="ARBA" id="ARBA00023157"/>
    </source>
</evidence>
<dbReference type="GO" id="GO:0008061">
    <property type="term" value="F:chitin binding"/>
    <property type="evidence" value="ECO:0007669"/>
    <property type="project" value="UniProtKB-KW"/>
</dbReference>
<dbReference type="InterPro" id="IPR011583">
    <property type="entry name" value="Chitinase_II/V-like_cat"/>
</dbReference>
<dbReference type="GO" id="GO:0005576">
    <property type="term" value="C:extracellular region"/>
    <property type="evidence" value="ECO:0007669"/>
    <property type="project" value="InterPro"/>
</dbReference>
<comment type="similarity">
    <text evidence="1">Belongs to the glycosyl hydrolase 18 family. Chitinase class II subfamily.</text>
</comment>
<dbReference type="SUPFAM" id="SSF57625">
    <property type="entry name" value="Invertebrate chitin-binding proteins"/>
    <property type="match status" value="2"/>
</dbReference>
<dbReference type="Proteomes" id="UP000675881">
    <property type="component" value="Chromosome 1"/>
</dbReference>
<feature type="compositionally biased region" description="Polar residues" evidence="6">
    <location>
        <begin position="2723"/>
        <end position="2732"/>
    </location>
</feature>
<sequence length="2914" mass="326646">MKTERRNDAGTHTKIVQASQTDRHCVYNCETSRRSISSWYWYVSPYLQEQSWSKDKLIIKRKLSATMQNWAVYRQGQAKFSPQNINPIYDTIAPFDKYQDLEKRGLSHFASLKTYNKELKTMVAIGGWNEASKKFSPMVADPERRYTFIKSAVQFLRRYNFDGIDLDWEYPTQRDGGRPQDKENYAKLIKEMREAFEREADQTGKDRLNHIYGSYDYHSSLETAVNHHSPLFRIKEISEFDFRTDLNIESTIKYYLGHGASPNKLVLGIPTYGRSYTLVNPDAHEIGSPTDGPGVKGNGTKEDGYLAYYEICKGIKEQKMGCSAKRALYSSTTSVQSSRSDRPRSLSNSRGVTTPSPPTTPSSEPSFVCTDEGFFPHTKSCKKYYWCLEAAGVGMVAHTFTCPQGLFFNSLTDGCDFKRNVECGDKKYKGGSEGRRHNHRIKRCVKSQMISPFRIFCRKLNQQVVLQLLRNNYRKKNLKKKELKQRTKDRNDDISSKTRNRFTKLLERKKPKESESTSSESSYSQEKKRTHTSSPIITESPSTTPITSSPISNPPARSGFLRNRNRPTFLRNQPPQPEENVPAEDNEIVLPETPRNSLVQDPLKNVQRTSFLNRGTPPQSENISGLGKAEPEEEEELEVIKIDDQTPDLITEGTPTLLQRSRDSERNFKFSSVQNRGLPPRLTKSSATDFSRNLAYVTIDRSRGTPKLSDDTEPVIPSQGRESAAPSTTLVEEEAPRDRENTVRDLEYVTIQRGVPSRKKLQSQVGFGISNEISNRGTKHPRGRRSVSSASETVSLVFPSSPFIDLIPPSSNNDNVKYVYPNYIRTNRQVTSSSNSTSPAVDPAAIDSHSKDAVDDETKKNNNENQDDGPSTTTLLPTTTFTSEVTPKSLTENSIQVHSAKLSSSKYLKDHKTMGGTTETVDDPLFSTTAFSPSTTIELTTTKTPHPSTTISTTTSINKIQALIYQRKNSGKNSFFLNKSRKEFESANEISDSKSSSSASSSPLPSNSIKIPSFKRPNLRAKFPRKPFGKKDLTPSTTQQSSSLIPDTTTFKPPSTTTTERNGFVKPSRPTNRLFNKFISRGTIGKLSKEDKTSSTSVSDNITTTTSKTLVSAPVTRSTLRSFIPTRSFSRRPSSAFKPIDLSAAPSKKSISQDRSSSFRRSNLFTETTTDPTTITTYLPVIVETTEKLTVGKILANLHGDSTENPESSSLRPKSFKPKFQRNKLREKLQHQLQEQQESINFSTEEPETTTNTPQSSLSAVKIKSKITPRRILSRPGSKPSKPPRDFTTQKPNPSTPSRFQPTPRRNLRNRFSPTITGFSRNNERKNLFSSQLPRFLSTTTESTFIVTEPAVRVISNGDIAQKLGLIPTPIPLSVGGRDDDSTNIIDSTQINPLNKKDILVGLFNSQSSTKSPSFAPTERNTVKNLLESAIVSSSIPKQKVESSTERYVPFFPNALPLREPISDEDDISNAREEDLANNFVKPISRSSTSFASRRQNKRGRKIKRRRNPFSFFHPSRNVPKRQFGRRPNFSRQKNIRNRLTSERETTTFAPESSESVVEQGEEPNNQVSLNEVEPQFRRRRPDFQRRRNNIGKLSIKNITDTGRDSDFDLDNNNLINKTTTTDTTLSIINKNEEAFTTKGIVTTVILLKNDSNLNFQTTVSNTIVNVTTPIQATTSTLRSRTTPTIRVSSPSTTLSGVKKAKSKERKNIFNRRRKPSKFAGFRQDSNKDNVELSVLGETTITTSFPNIIETNTPLSDIEPLATTNIFDENVNFPRIEKRSTTISNPINEIDSTTESFTLSSVSEHSFTTDGDVFQASSRTTAQPSSSTTLPTKKSLLFSRNRSTFFKSRFSPPKSKRKQFNKLGDIDGKSSLTTEVVTLGPSSTTSIPTNTKRQRGIPRPSIVTTPATPRRSIFNSAFKRPKLPFFQNRKNSPTNTKDIVEFQSLNTLVTEAGVSTTVRTTASSSSSTENIESSSRSTSPNPNTSTSAPSTSPIIQNAIKTSSSVRESERHSKTRFPFKFSPRNEKSPIKTFFSRLPQNVEKVPSSSFSELDNSINTDIKVIDRKPLDDEESVEDAGSLQGRLLQTSSTTFIRPHKPVTTESSVLTPTITNTPEEEKIIINDEHVFITTNTVATTETVTTQSASTSRPHQKLRPINLSSPSSVNEVDPLQNEFETSSTKSFFNPTSPSRNRFRPQVNQSPAPNTSPLSYKESISASRYLYHHGENYNPKVNSQLLTPQILPQHKILVINEDQPSSSGLSTPFQNRIQLQNQSPAHKPSTHIPSRVQLQDQSPKHRSATTFAFENRKKLQEQSLDSNDSPSPKDNKPVIRGQFPALRPSTPSPSQNRFQIEDQSPEPTPTPSLEEIKSLNPDQSPIPTPSTPTPLQNNFLPQDQSPAPRLSTPSPIILQPEDQSPNNPNISLSRSRLQLQLQSPDAPETSPSRGRFQPHEQFFDTPEPSPSPLNNRFRQVEQSSDRPANTQYPTRSRFQPQGQSPDTPETSRYPSRSRFQPQEQSLEIPPTSPSPLKSRFQPLEQSSDTPETSSSGSLFPEQSTDLPTTSTSTVRNVFQPQEQSSDEPETPSLRSRLKPQEQSIDTSSTPPSPSNNRFQSHEQSSDTPKTSPSGNGLPSQEQPQDSPKTSFSRNRFQSRNRSPDSSLSRNRFQSRNRSPKVPEISPTTLPQEARTNIFQQQPRRLDVFRNRFQVSPSSPRPIVSKSKEEELFSDVQQQQNTLPISDDKESSQSNSDFPRDSITTASTTTDPPARSNPSIYKNNPFCNYFKAKIHSASRSRSKSINRSRTRSRPTTTTTTPAPEYDYYYDEEYPGEKNGIGKLKSVDPIYDYDLTPLTEKVAITSEGVVCYDVGVFPHPGSCKKFITCSRRTSVGRIVGWEYECPIYLAFDSIGGRCNWASEVDCS</sequence>
<feature type="region of interest" description="Disordered" evidence="6">
    <location>
        <begin position="1879"/>
        <end position="1907"/>
    </location>
</feature>
<feature type="compositionally biased region" description="Polar residues" evidence="6">
    <location>
        <begin position="2310"/>
        <end position="2319"/>
    </location>
</feature>
<dbReference type="Gene3D" id="3.10.50.10">
    <property type="match status" value="1"/>
</dbReference>
<accession>A0A7R8CBH4</accession>
<dbReference type="InterPro" id="IPR001579">
    <property type="entry name" value="Glyco_hydro_18_chit_AS"/>
</dbReference>
<feature type="compositionally biased region" description="Basic and acidic residues" evidence="6">
    <location>
        <begin position="848"/>
        <end position="862"/>
    </location>
</feature>
<feature type="compositionally biased region" description="Basic residues" evidence="6">
    <location>
        <begin position="1495"/>
        <end position="1508"/>
    </location>
</feature>
<dbReference type="OrthoDB" id="73875at2759"/>
<name>A0A7R8CBH4_LEPSM</name>
<feature type="region of interest" description="Disordered" evidence="6">
    <location>
        <begin position="610"/>
        <end position="636"/>
    </location>
</feature>
<feature type="compositionally biased region" description="Basic and acidic residues" evidence="6">
    <location>
        <begin position="484"/>
        <end position="496"/>
    </location>
</feature>
<keyword evidence="2" id="KW-0147">Chitin-binding</keyword>
<feature type="region of interest" description="Disordered" evidence="6">
    <location>
        <begin position="1137"/>
        <end position="1165"/>
    </location>
</feature>
<feature type="compositionally biased region" description="Basic residues" evidence="6">
    <location>
        <begin position="1017"/>
        <end position="1028"/>
    </location>
</feature>
<dbReference type="InterPro" id="IPR029070">
    <property type="entry name" value="Chitinase_insertion_sf"/>
</dbReference>
<feature type="region of interest" description="Disordered" evidence="6">
    <location>
        <begin position="479"/>
        <end position="582"/>
    </location>
</feature>
<organism evidence="7 8">
    <name type="scientific">Lepeophtheirus salmonis</name>
    <name type="common">Salmon louse</name>
    <name type="synonym">Caligus salmonis</name>
    <dbReference type="NCBI Taxonomy" id="72036"/>
    <lineage>
        <taxon>Eukaryota</taxon>
        <taxon>Metazoa</taxon>
        <taxon>Ecdysozoa</taxon>
        <taxon>Arthropoda</taxon>
        <taxon>Crustacea</taxon>
        <taxon>Multicrustacea</taxon>
        <taxon>Hexanauplia</taxon>
        <taxon>Copepoda</taxon>
        <taxon>Siphonostomatoida</taxon>
        <taxon>Caligidae</taxon>
        <taxon>Lepeophtheirus</taxon>
    </lineage>
</organism>
<dbReference type="PROSITE" id="PS51910">
    <property type="entry name" value="GH18_2"/>
    <property type="match status" value="1"/>
</dbReference>
<feature type="compositionally biased region" description="Polar residues" evidence="6">
    <location>
        <begin position="1310"/>
        <end position="1321"/>
    </location>
</feature>
<dbReference type="InterPro" id="IPR001223">
    <property type="entry name" value="Glyco_hydro18_cat"/>
</dbReference>
<keyword evidence="8" id="KW-1185">Reference proteome</keyword>
<feature type="compositionally biased region" description="Polar residues" evidence="6">
    <location>
        <begin position="2410"/>
        <end position="2419"/>
    </location>
</feature>
<dbReference type="InterPro" id="IPR050314">
    <property type="entry name" value="Glycosyl_Hydrlase_18"/>
</dbReference>
<dbReference type="SUPFAM" id="SSF54556">
    <property type="entry name" value="Chitinase insertion domain"/>
    <property type="match status" value="1"/>
</dbReference>
<feature type="compositionally biased region" description="Polar residues" evidence="6">
    <location>
        <begin position="829"/>
        <end position="839"/>
    </location>
</feature>
<feature type="compositionally biased region" description="Low complexity" evidence="6">
    <location>
        <begin position="2639"/>
        <end position="2649"/>
    </location>
</feature>
<feature type="compositionally biased region" description="Low complexity" evidence="6">
    <location>
        <begin position="2137"/>
        <end position="2146"/>
    </location>
</feature>
<feature type="compositionally biased region" description="Polar residues" evidence="6">
    <location>
        <begin position="2740"/>
        <end position="2768"/>
    </location>
</feature>
<feature type="compositionally biased region" description="Low complexity" evidence="6">
    <location>
        <begin position="532"/>
        <end position="555"/>
    </location>
</feature>